<dbReference type="AlphaFoldDB" id="A0A4Q7D4M1"/>
<protein>
    <submittedName>
        <fullName evidence="2">Uncharacterized protein</fullName>
    </submittedName>
</protein>
<name>A0A4Q7D4M1_9PSED</name>
<sequence>MSARCSTAGCGTGSNTARSDAPPPVGASLLAKTTLTTRSSRMPALSLTIFASKLAPTRAAHPITNRS</sequence>
<evidence type="ECO:0000256" key="1">
    <source>
        <dbReference type="SAM" id="MobiDB-lite"/>
    </source>
</evidence>
<evidence type="ECO:0000313" key="3">
    <source>
        <dbReference type="Proteomes" id="UP000293369"/>
    </source>
</evidence>
<comment type="caution">
    <text evidence="2">The sequence shown here is derived from an EMBL/GenBank/DDBJ whole genome shotgun (WGS) entry which is preliminary data.</text>
</comment>
<dbReference type="Proteomes" id="UP000293369">
    <property type="component" value="Unassembled WGS sequence"/>
</dbReference>
<organism evidence="2 3">
    <name type="scientific">Pseudomonas orientalis</name>
    <dbReference type="NCBI Taxonomy" id="76758"/>
    <lineage>
        <taxon>Bacteria</taxon>
        <taxon>Pseudomonadati</taxon>
        <taxon>Pseudomonadota</taxon>
        <taxon>Gammaproteobacteria</taxon>
        <taxon>Pseudomonadales</taxon>
        <taxon>Pseudomonadaceae</taxon>
        <taxon>Pseudomonas</taxon>
    </lineage>
</organism>
<proteinExistence type="predicted"/>
<feature type="region of interest" description="Disordered" evidence="1">
    <location>
        <begin position="1"/>
        <end position="25"/>
    </location>
</feature>
<dbReference type="EMBL" id="SGFE01000008">
    <property type="protein sequence ID" value="RZI32777.1"/>
    <property type="molecule type" value="Genomic_DNA"/>
</dbReference>
<gene>
    <name evidence="2" type="ORF">EUX57_05860</name>
</gene>
<accession>A0A4Q7D4M1</accession>
<evidence type="ECO:0000313" key="2">
    <source>
        <dbReference type="EMBL" id="RZI32777.1"/>
    </source>
</evidence>
<reference evidence="2 3" key="1">
    <citation type="submission" date="2019-02" db="EMBL/GenBank/DDBJ databases">
        <title>Pseudomonas spp from wheat grain.</title>
        <authorList>
            <person name="Cho G.-S."/>
            <person name="Franz C.M.A.P."/>
        </authorList>
    </citation>
    <scope>NUCLEOTIDE SEQUENCE [LARGE SCALE GENOMIC DNA]</scope>
    <source>
        <strain evidence="2 3">133NRW</strain>
    </source>
</reference>